<feature type="compositionally biased region" description="Gly residues" evidence="1">
    <location>
        <begin position="178"/>
        <end position="191"/>
    </location>
</feature>
<dbReference type="KEGG" id="soa:G3M56_009005"/>
<evidence type="ECO:0000256" key="1">
    <source>
        <dbReference type="SAM" id="MobiDB-lite"/>
    </source>
</evidence>
<feature type="region of interest" description="Disordered" evidence="1">
    <location>
        <begin position="133"/>
        <end position="245"/>
    </location>
</feature>
<organism evidence="2 3">
    <name type="scientific">Sulfuriroseicoccus oceanibius</name>
    <dbReference type="NCBI Taxonomy" id="2707525"/>
    <lineage>
        <taxon>Bacteria</taxon>
        <taxon>Pseudomonadati</taxon>
        <taxon>Verrucomicrobiota</taxon>
        <taxon>Verrucomicrobiia</taxon>
        <taxon>Verrucomicrobiales</taxon>
        <taxon>Verrucomicrobiaceae</taxon>
        <taxon>Sulfuriroseicoccus</taxon>
    </lineage>
</organism>
<dbReference type="RefSeq" id="WP_164363378.1">
    <property type="nucleotide sequence ID" value="NZ_CP066776.1"/>
</dbReference>
<reference evidence="2 3" key="1">
    <citation type="submission" date="2020-12" db="EMBL/GenBank/DDBJ databases">
        <title>Sulforoseuscoccus oceanibium gen. nov., sp. nov., a representative of the phylum Verrucomicrobia with special cytoplasmic membrane, and proposal of Sulforoseuscoccusaceae fam. nov.</title>
        <authorList>
            <person name="Xi F."/>
        </authorList>
    </citation>
    <scope>NUCLEOTIDE SEQUENCE [LARGE SCALE GENOMIC DNA]</scope>
    <source>
        <strain evidence="2 3">T37</strain>
    </source>
</reference>
<evidence type="ECO:0000313" key="3">
    <source>
        <dbReference type="Proteomes" id="UP000475117"/>
    </source>
</evidence>
<accession>A0A6B3LBN0</accession>
<sequence>MISQRNQSRLNAGITAFLPLVVGGMLGAGGLCATNAATEGQSPSAQPEATATEAEVLELPEFEARAKALAERQDELSMRLQDLSWKWADDEIVTFLEEIDFALLDARDLLEDGVVGGETIAAENDAIEKIYQAAKQQQQQQQQEGDPSSSLGAMMDQLDYMTGKKKGDKPGDGEGEGDGAGQSPGEGGGNGAETTGNLPNSEASGEVAATRTVPKGGGISPAMIPSEFREGMEALRDELDTPENQ</sequence>
<dbReference type="EMBL" id="CP066776">
    <property type="protein sequence ID" value="QQL44032.1"/>
    <property type="molecule type" value="Genomic_DNA"/>
</dbReference>
<proteinExistence type="predicted"/>
<dbReference type="AlphaFoldDB" id="A0A6B3LBN0"/>
<gene>
    <name evidence="2" type="ORF">G3M56_009005</name>
</gene>
<feature type="compositionally biased region" description="Basic and acidic residues" evidence="1">
    <location>
        <begin position="227"/>
        <end position="239"/>
    </location>
</feature>
<dbReference type="Proteomes" id="UP000475117">
    <property type="component" value="Chromosome"/>
</dbReference>
<name>A0A6B3LBN0_9BACT</name>
<evidence type="ECO:0000313" key="2">
    <source>
        <dbReference type="EMBL" id="QQL44032.1"/>
    </source>
</evidence>
<keyword evidence="3" id="KW-1185">Reference proteome</keyword>
<protein>
    <submittedName>
        <fullName evidence="2">Uncharacterized protein</fullName>
    </submittedName>
</protein>